<dbReference type="NCBIfam" id="TIGR01747">
    <property type="entry name" value="diampropi_NH3ly"/>
    <property type="match status" value="1"/>
</dbReference>
<dbReference type="InterPro" id="IPR036052">
    <property type="entry name" value="TrpB-like_PALP_sf"/>
</dbReference>
<proteinExistence type="predicted"/>
<feature type="domain" description="Tryptophan synthase beta chain-like PALP" evidence="3">
    <location>
        <begin position="38"/>
        <end position="345"/>
    </location>
</feature>
<evidence type="ECO:0000313" key="5">
    <source>
        <dbReference type="Proteomes" id="UP000541421"/>
    </source>
</evidence>
<dbReference type="PANTHER" id="PTHR42937">
    <property type="match status" value="1"/>
</dbReference>
<keyword evidence="5" id="KW-1185">Reference proteome</keyword>
<dbReference type="Proteomes" id="UP000541421">
    <property type="component" value="Unassembled WGS sequence"/>
</dbReference>
<reference evidence="4 5" key="1">
    <citation type="submission" date="2020-05" db="EMBL/GenBank/DDBJ databases">
        <authorList>
            <person name="Niu N."/>
        </authorList>
    </citation>
    <scope>NUCLEOTIDE SEQUENCE [LARGE SCALE GENOMIC DNA]</scope>
    <source>
        <strain evidence="4 5">LMG10982</strain>
    </source>
</reference>
<dbReference type="RefSeq" id="WP_171589075.1">
    <property type="nucleotide sequence ID" value="NZ_JABGBO010000008.1"/>
</dbReference>
<dbReference type="CDD" id="cd00640">
    <property type="entry name" value="Trp-synth-beta_II"/>
    <property type="match status" value="1"/>
</dbReference>
<dbReference type="NCBIfam" id="NF006058">
    <property type="entry name" value="PRK08206.1"/>
    <property type="match status" value="1"/>
</dbReference>
<dbReference type="PANTHER" id="PTHR42937:SF1">
    <property type="entry name" value="DIAMINOPROPIONATE AMMONIA-LYASE"/>
    <property type="match status" value="1"/>
</dbReference>
<sequence>MSIDIIAFQKDRNNGRYDEVFCVEHARAALLFHQTLREYQETPLVSLHNLAHYLGIAHFYVKDESKRFGLNAFKGLGGSYALAKIIEQRLGIDLFDVHKVDQGRFLFVTATDGNHGRGIAWAAKKLGQKAIVYLPKGTAQERFDRILQLGAEAHITSLNYDDTVRFAQQQAIQQGGILVQDTAWQGYEEIPSWIMQGYLTMALELVQRLGDVRPTHIFLQAGVGAMAGALTSFFSHYYTDAMPTIIYVEPSQANCLYRTAKARDGKLHKVDGDLSSIMAGLCCGEVCPIGWDQIRQHDSFFVSCSDDVAADGMRILGHPLKEDERVVSGESGAVTTGVVCRLMRDNSLQSMRERLGLDENSVVVCFSTEGDTDGDNYRRIVWEGKYSRYE</sequence>
<evidence type="ECO:0000256" key="1">
    <source>
        <dbReference type="ARBA" id="ARBA00001933"/>
    </source>
</evidence>
<dbReference type="SUPFAM" id="SSF53686">
    <property type="entry name" value="Tryptophan synthase beta subunit-like PLP-dependent enzymes"/>
    <property type="match status" value="1"/>
</dbReference>
<dbReference type="Pfam" id="PF00291">
    <property type="entry name" value="PALP"/>
    <property type="match status" value="1"/>
</dbReference>
<organism evidence="4 5">
    <name type="scientific">Pelistega europaea</name>
    <dbReference type="NCBI Taxonomy" id="106147"/>
    <lineage>
        <taxon>Bacteria</taxon>
        <taxon>Pseudomonadati</taxon>
        <taxon>Pseudomonadota</taxon>
        <taxon>Betaproteobacteria</taxon>
        <taxon>Burkholderiales</taxon>
        <taxon>Alcaligenaceae</taxon>
        <taxon>Pelistega</taxon>
    </lineage>
</organism>
<dbReference type="EMBL" id="JABGBO010000008">
    <property type="protein sequence ID" value="NOL50092.1"/>
    <property type="molecule type" value="Genomic_DNA"/>
</dbReference>
<comment type="cofactor">
    <cofactor evidence="1">
        <name>pyridoxal 5'-phosphate</name>
        <dbReference type="ChEBI" id="CHEBI:597326"/>
    </cofactor>
</comment>
<name>A0A7Y4LCU0_9BURK</name>
<dbReference type="GO" id="GO:0030170">
    <property type="term" value="F:pyridoxal phosphate binding"/>
    <property type="evidence" value="ECO:0007669"/>
    <property type="project" value="InterPro"/>
</dbReference>
<dbReference type="NCBIfam" id="TIGR03528">
    <property type="entry name" value="2_3_DAP_am_ly"/>
    <property type="match status" value="1"/>
</dbReference>
<dbReference type="InterPro" id="IPR010081">
    <property type="entry name" value="DiNH2opropionate_NH3_lyase"/>
</dbReference>
<dbReference type="AlphaFoldDB" id="A0A7Y4LCU0"/>
<keyword evidence="4" id="KW-0456">Lyase</keyword>
<gene>
    <name evidence="4" type="primary">dpaL</name>
    <name evidence="4" type="ORF">HKX40_08090</name>
</gene>
<evidence type="ECO:0000313" key="4">
    <source>
        <dbReference type="EMBL" id="NOL50092.1"/>
    </source>
</evidence>
<dbReference type="Gene3D" id="3.40.50.1100">
    <property type="match status" value="2"/>
</dbReference>
<dbReference type="EC" id="4.3.1.15" evidence="4"/>
<evidence type="ECO:0000256" key="2">
    <source>
        <dbReference type="ARBA" id="ARBA00022898"/>
    </source>
</evidence>
<dbReference type="GO" id="GO:0008838">
    <property type="term" value="F:diaminopropionate ammonia-lyase activity"/>
    <property type="evidence" value="ECO:0007669"/>
    <property type="project" value="UniProtKB-EC"/>
</dbReference>
<dbReference type="InterPro" id="IPR001926">
    <property type="entry name" value="TrpB-like_PALP"/>
</dbReference>
<dbReference type="InterPro" id="IPR019871">
    <property type="entry name" value="DiNH2propionate_NH3-lyase_sub"/>
</dbReference>
<comment type="caution">
    <text evidence="4">The sequence shown here is derived from an EMBL/GenBank/DDBJ whole genome shotgun (WGS) entry which is preliminary data.</text>
</comment>
<accession>A0A7Y4LCU0</accession>
<keyword evidence="2" id="KW-0663">Pyridoxal phosphate</keyword>
<evidence type="ECO:0000259" key="3">
    <source>
        <dbReference type="Pfam" id="PF00291"/>
    </source>
</evidence>
<protein>
    <submittedName>
        <fullName evidence="4">Diaminopropionate ammonia-lyase</fullName>
        <ecNumber evidence="4">4.3.1.15</ecNumber>
    </submittedName>
</protein>